<evidence type="ECO:0000313" key="6">
    <source>
        <dbReference type="EMBL" id="RVU38371.1"/>
    </source>
</evidence>
<dbReference type="SMART" id="SM00267">
    <property type="entry name" value="GGDEF"/>
    <property type="match status" value="1"/>
</dbReference>
<dbReference type="Pfam" id="PF00990">
    <property type="entry name" value="GGDEF"/>
    <property type="match status" value="1"/>
</dbReference>
<dbReference type="GO" id="GO:0000160">
    <property type="term" value="P:phosphorelay signal transduction system"/>
    <property type="evidence" value="ECO:0007669"/>
    <property type="project" value="InterPro"/>
</dbReference>
<dbReference type="GO" id="GO:1902201">
    <property type="term" value="P:negative regulation of bacterial-type flagellum-dependent cell motility"/>
    <property type="evidence" value="ECO:0007669"/>
    <property type="project" value="TreeGrafter"/>
</dbReference>
<dbReference type="PANTHER" id="PTHR45138:SF9">
    <property type="entry name" value="DIGUANYLATE CYCLASE DGCM-RELATED"/>
    <property type="match status" value="1"/>
</dbReference>
<dbReference type="SUPFAM" id="SSF55073">
    <property type="entry name" value="Nucleotide cyclase"/>
    <property type="match status" value="1"/>
</dbReference>
<dbReference type="PROSITE" id="PS50110">
    <property type="entry name" value="RESPONSE_REGULATORY"/>
    <property type="match status" value="2"/>
</dbReference>
<dbReference type="SUPFAM" id="SSF52172">
    <property type="entry name" value="CheY-like"/>
    <property type="match status" value="2"/>
</dbReference>
<dbReference type="InterPro" id="IPR000160">
    <property type="entry name" value="GGDEF_dom"/>
</dbReference>
<protein>
    <recommendedName>
        <fullName evidence="1">diguanylate cyclase</fullName>
        <ecNumber evidence="1">2.7.7.65</ecNumber>
    </recommendedName>
</protein>
<dbReference type="EC" id="2.7.7.65" evidence="1"/>
<comment type="caution">
    <text evidence="6">The sequence shown here is derived from an EMBL/GenBank/DDBJ whole genome shotgun (WGS) entry which is preliminary data.</text>
</comment>
<dbReference type="Proteomes" id="UP000287447">
    <property type="component" value="Unassembled WGS sequence"/>
</dbReference>
<evidence type="ECO:0000313" key="7">
    <source>
        <dbReference type="Proteomes" id="UP000287447"/>
    </source>
</evidence>
<dbReference type="PANTHER" id="PTHR45138">
    <property type="entry name" value="REGULATORY COMPONENTS OF SENSORY TRANSDUCTION SYSTEM"/>
    <property type="match status" value="1"/>
</dbReference>
<dbReference type="FunFam" id="3.40.50.2300:FF:000574">
    <property type="entry name" value="Response regulator PleD"/>
    <property type="match status" value="1"/>
</dbReference>
<evidence type="ECO:0000259" key="4">
    <source>
        <dbReference type="PROSITE" id="PS50110"/>
    </source>
</evidence>
<dbReference type="EMBL" id="SADE01000001">
    <property type="protein sequence ID" value="RVU38371.1"/>
    <property type="molecule type" value="Genomic_DNA"/>
</dbReference>
<organism evidence="6 7">
    <name type="scientific">Hwanghaeella grinnelliae</name>
    <dbReference type="NCBI Taxonomy" id="2500179"/>
    <lineage>
        <taxon>Bacteria</taxon>
        <taxon>Pseudomonadati</taxon>
        <taxon>Pseudomonadota</taxon>
        <taxon>Alphaproteobacteria</taxon>
        <taxon>Rhodospirillales</taxon>
        <taxon>Rhodospirillaceae</taxon>
        <taxon>Hwanghaeella</taxon>
    </lineage>
</organism>
<dbReference type="CDD" id="cd17538">
    <property type="entry name" value="REC_D1_PleD-like"/>
    <property type="match status" value="1"/>
</dbReference>
<dbReference type="AlphaFoldDB" id="A0A3S2WB58"/>
<evidence type="ECO:0000256" key="3">
    <source>
        <dbReference type="PROSITE-ProRule" id="PRU00169"/>
    </source>
</evidence>
<dbReference type="InterPro" id="IPR043128">
    <property type="entry name" value="Rev_trsase/Diguanyl_cyclase"/>
</dbReference>
<dbReference type="PROSITE" id="PS50887">
    <property type="entry name" value="GGDEF"/>
    <property type="match status" value="1"/>
</dbReference>
<name>A0A3S2WB58_9PROT</name>
<dbReference type="NCBIfam" id="TIGR00254">
    <property type="entry name" value="GGDEF"/>
    <property type="match status" value="1"/>
</dbReference>
<dbReference type="InterPro" id="IPR001789">
    <property type="entry name" value="Sig_transdc_resp-reg_receiver"/>
</dbReference>
<feature type="domain" description="Response regulatory" evidence="4">
    <location>
        <begin position="4"/>
        <end position="120"/>
    </location>
</feature>
<comment type="catalytic activity">
    <reaction evidence="2">
        <text>2 GTP = 3',3'-c-di-GMP + 2 diphosphate</text>
        <dbReference type="Rhea" id="RHEA:24898"/>
        <dbReference type="ChEBI" id="CHEBI:33019"/>
        <dbReference type="ChEBI" id="CHEBI:37565"/>
        <dbReference type="ChEBI" id="CHEBI:58805"/>
        <dbReference type="EC" id="2.7.7.65"/>
    </reaction>
</comment>
<dbReference type="RefSeq" id="WP_127763743.1">
    <property type="nucleotide sequence ID" value="NZ_SADE01000001.1"/>
</dbReference>
<feature type="domain" description="Response regulatory" evidence="4">
    <location>
        <begin position="157"/>
        <end position="274"/>
    </location>
</feature>
<feature type="domain" description="GGDEF" evidence="5">
    <location>
        <begin position="324"/>
        <end position="458"/>
    </location>
</feature>
<sequence length="480" mass="53230">MTARVLVVDDLLPNVKLLEAKLTSEYFDVVTAGDGPSALASIAENAPDIVLLDVMMPGMDGFEVCRRIKDDPKTTHIPVVMVTALSDNADRVRGLEAGADDFLTKPLNDTALFARVRSLVRLKMLTDEWRLREQTSGQLGVLQEEKAMTDVDTSGARVLIIEEGEIDWMKISETLKTENADLEHARNSEEAQTAAMSGPSFDLVIVNLNLRSQDALRLTSHLRAMERTRYTPILLVAEEHDMEKVAKGLDLGVNDYLIKPIDRNELLARVRTQIKRQRYQERLRDNYERSLVMALTDSLTGLYNRRYVTAHLGGMIERHKQTDKPLALLMFDIDFFKKVNDTFGHAAGDEVLIEMSRRVIDHVRSVDTVARLGGEEFVAVLPDTEEEVALVVAERLRYTMAAELFEMKAANTAETVTISIGVAMLQGDDSLDSLMNRADEALYAAKGAGRNLVVILKDGSTQILPQTKPGAEPPEPAAAG</sequence>
<accession>A0A3S2WB58</accession>
<keyword evidence="7" id="KW-1185">Reference proteome</keyword>
<evidence type="ECO:0000259" key="5">
    <source>
        <dbReference type="PROSITE" id="PS50887"/>
    </source>
</evidence>
<dbReference type="OrthoDB" id="9812260at2"/>
<evidence type="ECO:0000256" key="1">
    <source>
        <dbReference type="ARBA" id="ARBA00012528"/>
    </source>
</evidence>
<reference evidence="7" key="1">
    <citation type="submission" date="2019-01" db="EMBL/GenBank/DDBJ databases">
        <title>Gri0909 isolated from a small marine red alga.</title>
        <authorList>
            <person name="Kim J."/>
            <person name="Jeong S.E."/>
            <person name="Jeon C.O."/>
        </authorList>
    </citation>
    <scope>NUCLEOTIDE SEQUENCE [LARGE SCALE GENOMIC DNA]</scope>
    <source>
        <strain evidence="7">Gri0909</strain>
    </source>
</reference>
<dbReference type="InterPro" id="IPR011006">
    <property type="entry name" value="CheY-like_superfamily"/>
</dbReference>
<dbReference type="InterPro" id="IPR050469">
    <property type="entry name" value="Diguanylate_Cyclase"/>
</dbReference>
<dbReference type="CDD" id="cd01949">
    <property type="entry name" value="GGDEF"/>
    <property type="match status" value="1"/>
</dbReference>
<dbReference type="GO" id="GO:0052621">
    <property type="term" value="F:diguanylate cyclase activity"/>
    <property type="evidence" value="ECO:0007669"/>
    <property type="project" value="UniProtKB-EC"/>
</dbReference>
<dbReference type="Pfam" id="PF00072">
    <property type="entry name" value="Response_reg"/>
    <property type="match status" value="2"/>
</dbReference>
<keyword evidence="3" id="KW-0597">Phosphoprotein</keyword>
<dbReference type="GO" id="GO:0005886">
    <property type="term" value="C:plasma membrane"/>
    <property type="evidence" value="ECO:0007669"/>
    <property type="project" value="TreeGrafter"/>
</dbReference>
<gene>
    <name evidence="6" type="ORF">EOI86_03525</name>
</gene>
<dbReference type="Gene3D" id="3.30.70.270">
    <property type="match status" value="1"/>
</dbReference>
<dbReference type="NCBIfam" id="NF007135">
    <property type="entry name" value="PRK09581.1"/>
    <property type="match status" value="1"/>
</dbReference>
<proteinExistence type="predicted"/>
<dbReference type="FunFam" id="3.30.70.270:FF:000001">
    <property type="entry name" value="Diguanylate cyclase domain protein"/>
    <property type="match status" value="1"/>
</dbReference>
<dbReference type="GO" id="GO:0043709">
    <property type="term" value="P:cell adhesion involved in single-species biofilm formation"/>
    <property type="evidence" value="ECO:0007669"/>
    <property type="project" value="TreeGrafter"/>
</dbReference>
<dbReference type="Gene3D" id="3.40.50.2300">
    <property type="match status" value="2"/>
</dbReference>
<comment type="caution">
    <text evidence="3">Lacks conserved residue(s) required for the propagation of feature annotation.</text>
</comment>
<evidence type="ECO:0000256" key="2">
    <source>
        <dbReference type="ARBA" id="ARBA00034247"/>
    </source>
</evidence>
<dbReference type="SMART" id="SM00448">
    <property type="entry name" value="REC"/>
    <property type="match status" value="2"/>
</dbReference>
<feature type="modified residue" description="4-aspartylphosphate" evidence="3">
    <location>
        <position position="53"/>
    </location>
</feature>
<dbReference type="InterPro" id="IPR029787">
    <property type="entry name" value="Nucleotide_cyclase"/>
</dbReference>